<name>A0ACC1J1R9_9FUNG</name>
<evidence type="ECO:0000313" key="2">
    <source>
        <dbReference type="Proteomes" id="UP001150603"/>
    </source>
</evidence>
<keyword evidence="2" id="KW-1185">Reference proteome</keyword>
<accession>A0ACC1J1R9</accession>
<gene>
    <name evidence="1" type="primary">msh2_2</name>
    <name evidence="1" type="ORF">FBU59_005799</name>
</gene>
<sequence length="402" mass="43733">GTKYIELSTLKTGVYFTTPTLRDASRTYRDLSSDYEKAQSALVREVIKVAASYCPVMERLNTTIAHLDVIASFAEASATAPIPYTRPTLTEGGNVELVAARHPCLEVQEGVSFIANDVSLAKGESEFVIITGPNMGGKSTYIRQTGVISLMAQVGCFVPCDSAQMCIFDCILARVGAGDAQLKGVSTFMAEMLETASILKTATERSLVIIDELGRGTSTYDGFGLAWAISEHIVKETRSKCLFATHFHELTELEKLYPVVDNRHVMAKISDGHVRGSTAGQQELTLLYKIGKGVCDQSFGIHVAELAHFPESVIKLAKRKVTELEDFSSVGGEPKKLATEFSKQQIASGSRLIEQFLTELTDTPGFGGMAGRDVAKRVVELRAKYDSQIAANPWVMNVIETL</sequence>
<evidence type="ECO:0000313" key="1">
    <source>
        <dbReference type="EMBL" id="KAJ1934124.1"/>
    </source>
</evidence>
<protein>
    <submittedName>
        <fullName evidence="1">MSH2 protein</fullName>
    </submittedName>
</protein>
<proteinExistence type="predicted"/>
<dbReference type="EMBL" id="JANBPW010004778">
    <property type="protein sequence ID" value="KAJ1934124.1"/>
    <property type="molecule type" value="Genomic_DNA"/>
</dbReference>
<reference evidence="1" key="1">
    <citation type="submission" date="2022-07" db="EMBL/GenBank/DDBJ databases">
        <title>Phylogenomic reconstructions and comparative analyses of Kickxellomycotina fungi.</title>
        <authorList>
            <person name="Reynolds N.K."/>
            <person name="Stajich J.E."/>
            <person name="Barry K."/>
            <person name="Grigoriev I.V."/>
            <person name="Crous P."/>
            <person name="Smith M.E."/>
        </authorList>
    </citation>
    <scope>NUCLEOTIDE SEQUENCE</scope>
    <source>
        <strain evidence="1">NRRL 5244</strain>
    </source>
</reference>
<comment type="caution">
    <text evidence="1">The sequence shown here is derived from an EMBL/GenBank/DDBJ whole genome shotgun (WGS) entry which is preliminary data.</text>
</comment>
<dbReference type="Proteomes" id="UP001150603">
    <property type="component" value="Unassembled WGS sequence"/>
</dbReference>
<feature type="non-terminal residue" evidence="1">
    <location>
        <position position="1"/>
    </location>
</feature>
<organism evidence="1 2">
    <name type="scientific">Linderina macrospora</name>
    <dbReference type="NCBI Taxonomy" id="4868"/>
    <lineage>
        <taxon>Eukaryota</taxon>
        <taxon>Fungi</taxon>
        <taxon>Fungi incertae sedis</taxon>
        <taxon>Zoopagomycota</taxon>
        <taxon>Kickxellomycotina</taxon>
        <taxon>Kickxellomycetes</taxon>
        <taxon>Kickxellales</taxon>
        <taxon>Kickxellaceae</taxon>
        <taxon>Linderina</taxon>
    </lineage>
</organism>